<evidence type="ECO:0000313" key="2">
    <source>
        <dbReference type="Proteomes" id="UP000283975"/>
    </source>
</evidence>
<organism evidence="1 2">
    <name type="scientific">Enterocloster bolteae</name>
    <dbReference type="NCBI Taxonomy" id="208479"/>
    <lineage>
        <taxon>Bacteria</taxon>
        <taxon>Bacillati</taxon>
        <taxon>Bacillota</taxon>
        <taxon>Clostridia</taxon>
        <taxon>Lachnospirales</taxon>
        <taxon>Lachnospiraceae</taxon>
        <taxon>Enterocloster</taxon>
    </lineage>
</organism>
<reference evidence="1 2" key="1">
    <citation type="submission" date="2018-08" db="EMBL/GenBank/DDBJ databases">
        <title>A genome reference for cultivated species of the human gut microbiota.</title>
        <authorList>
            <person name="Zou Y."/>
            <person name="Xue W."/>
            <person name="Luo G."/>
        </authorList>
    </citation>
    <scope>NUCLEOTIDE SEQUENCE [LARGE SCALE GENOMIC DNA]</scope>
    <source>
        <strain evidence="1 2">AM35-14</strain>
    </source>
</reference>
<dbReference type="Proteomes" id="UP000283975">
    <property type="component" value="Unassembled WGS sequence"/>
</dbReference>
<dbReference type="EMBL" id="QSHZ01000020">
    <property type="protein sequence ID" value="RHC54601.1"/>
    <property type="molecule type" value="Genomic_DNA"/>
</dbReference>
<accession>A0A414ASX5</accession>
<proteinExistence type="predicted"/>
<comment type="caution">
    <text evidence="1">The sequence shown here is derived from an EMBL/GenBank/DDBJ whole genome shotgun (WGS) entry which is preliminary data.</text>
</comment>
<gene>
    <name evidence="1" type="ORF">DW839_18005</name>
</gene>
<evidence type="ECO:0000313" key="1">
    <source>
        <dbReference type="EMBL" id="RHC54601.1"/>
    </source>
</evidence>
<protein>
    <submittedName>
        <fullName evidence="1">Uncharacterized protein</fullName>
    </submittedName>
</protein>
<name>A0A414ASX5_9FIRM</name>
<sequence>MGNTTASDIIRFFESSFVDKHVIPESLEMVWLEKAIGRYSIELDPLNFDKELLEFDTELDSYIMDTLSVFMKEYYQERQVSLANKRISIVGNDISIDGSNGAKTAEKSHLEYVGEKAREMVGNQLPTALI</sequence>
<dbReference type="AlphaFoldDB" id="A0A414ASX5"/>
<dbReference type="RefSeq" id="WP_002572425.1">
    <property type="nucleotide sequence ID" value="NZ_CBCSIM010000025.1"/>
</dbReference>